<feature type="transmembrane region" description="Helical" evidence="6">
    <location>
        <begin position="278"/>
        <end position="300"/>
    </location>
</feature>
<keyword evidence="4 6" id="KW-1133">Transmembrane helix</keyword>
<feature type="transmembrane region" description="Helical" evidence="6">
    <location>
        <begin position="138"/>
        <end position="157"/>
    </location>
</feature>
<keyword evidence="5 6" id="KW-0472">Membrane</keyword>
<reference evidence="8" key="1">
    <citation type="submission" date="2016-10" db="EMBL/GenBank/DDBJ databases">
        <authorList>
            <person name="Varghese N."/>
            <person name="Submissions S."/>
        </authorList>
    </citation>
    <scope>NUCLEOTIDE SEQUENCE [LARGE SCALE GENOMIC DNA]</scope>
    <source>
        <strain evidence="8">DSM 100420</strain>
    </source>
</reference>
<evidence type="ECO:0000256" key="1">
    <source>
        <dbReference type="ARBA" id="ARBA00004651"/>
    </source>
</evidence>
<dbReference type="RefSeq" id="WP_092647207.1">
    <property type="nucleotide sequence ID" value="NZ_FNPX01000015.1"/>
</dbReference>
<keyword evidence="8" id="KW-1185">Reference proteome</keyword>
<dbReference type="SUPFAM" id="SSF109755">
    <property type="entry name" value="PhoU-like"/>
    <property type="match status" value="1"/>
</dbReference>
<feature type="transmembrane region" description="Helical" evidence="6">
    <location>
        <begin position="214"/>
        <end position="237"/>
    </location>
</feature>
<feature type="transmembrane region" description="Helical" evidence="6">
    <location>
        <begin position="69"/>
        <end position="95"/>
    </location>
</feature>
<dbReference type="Gene3D" id="1.20.58.220">
    <property type="entry name" value="Phosphate transport system protein phou homolog 2, domain 2"/>
    <property type="match status" value="1"/>
</dbReference>
<dbReference type="GO" id="GO:0044341">
    <property type="term" value="P:sodium-dependent phosphate transport"/>
    <property type="evidence" value="ECO:0007669"/>
    <property type="project" value="InterPro"/>
</dbReference>
<keyword evidence="2" id="KW-1003">Cell membrane</keyword>
<dbReference type="AlphaFoldDB" id="A0A1H3T8K1"/>
<dbReference type="InterPro" id="IPR038078">
    <property type="entry name" value="PhoU-like_sf"/>
</dbReference>
<evidence type="ECO:0000256" key="3">
    <source>
        <dbReference type="ARBA" id="ARBA00022692"/>
    </source>
</evidence>
<evidence type="ECO:0000256" key="5">
    <source>
        <dbReference type="ARBA" id="ARBA00023136"/>
    </source>
</evidence>
<dbReference type="GO" id="GO:0005436">
    <property type="term" value="F:sodium:phosphate symporter activity"/>
    <property type="evidence" value="ECO:0007669"/>
    <property type="project" value="InterPro"/>
</dbReference>
<evidence type="ECO:0000256" key="6">
    <source>
        <dbReference type="SAM" id="Phobius"/>
    </source>
</evidence>
<feature type="transmembrane region" description="Helical" evidence="6">
    <location>
        <begin position="6"/>
        <end position="27"/>
    </location>
</feature>
<protein>
    <submittedName>
        <fullName evidence="7">Phosphate:Na+ symporter</fullName>
    </submittedName>
</protein>
<name>A0A1H3T8K1_9RHOB</name>
<sequence>MAQSSGLFLILHVAGAVALLLWAVRLIRTGVERAFARQLRGWLRGSARSRFLAAATGAMSAIALQSSTAVALLISGFVGAGSVGAATGIAIMLGADLGSAVVASVLLSGADLLVPALLLFGVVLFLRGPTARVRQIGRILIGLALVFVSLDLIRDATAPLGESTGVTAVLTALTSDLPLAFILGAAVAWAMHSSVAAILFYVTLAAQGVLPPAAAMAMILGANAGGALIAVVLTLAAPPEVRRVTTANLVMRASAAAFATFLLSRLEGPLPGAGAQITAQLIGVHIGFNVALALLFLPLIGPAERLATLLHPLAPAGGRATGPRTALDNAALDRPEQALALARREVLRIGETVEAMLRTARDLFQNWDETAAANLQANEAFVAERHHDVKLFLASLSRRCKDEPVEQAAQDLARIAVDFETASDAISGNLRVIANRLHAEGLRFSDAGQAELSDFHNRVLVNAQLALDVLMTGDPDTAHGLMAKKDAMRGLENELQHSHLARLRDGRPESLETSAIHQETLRSLKLVNTSFSMVAYPLLHQAGRLLTSRLT</sequence>
<gene>
    <name evidence="7" type="ORF">SAMN05444004_11538</name>
</gene>
<dbReference type="GO" id="GO:0005886">
    <property type="term" value="C:plasma membrane"/>
    <property type="evidence" value="ECO:0007669"/>
    <property type="project" value="UniProtKB-SubCell"/>
</dbReference>
<dbReference type="Pfam" id="PF02690">
    <property type="entry name" value="Na_Pi_cotrans"/>
    <property type="match status" value="2"/>
</dbReference>
<comment type="subcellular location">
    <subcellularLocation>
        <location evidence="1">Cell membrane</location>
        <topology evidence="1">Multi-pass membrane protein</topology>
    </subcellularLocation>
</comment>
<dbReference type="PANTHER" id="PTHR10010:SF46">
    <property type="entry name" value="SODIUM-DEPENDENT PHOSPHATE TRANSPORT PROTEIN 2B"/>
    <property type="match status" value="1"/>
</dbReference>
<accession>A0A1H3T8K1</accession>
<dbReference type="EMBL" id="FNPX01000015">
    <property type="protein sequence ID" value="SDZ45669.1"/>
    <property type="molecule type" value="Genomic_DNA"/>
</dbReference>
<evidence type="ECO:0000256" key="2">
    <source>
        <dbReference type="ARBA" id="ARBA00022475"/>
    </source>
</evidence>
<dbReference type="OrthoDB" id="5778511at2"/>
<keyword evidence="3 6" id="KW-0812">Transmembrane</keyword>
<dbReference type="InterPro" id="IPR003841">
    <property type="entry name" value="Na/Pi_transpt"/>
</dbReference>
<feature type="transmembrane region" description="Helical" evidence="6">
    <location>
        <begin position="177"/>
        <end position="202"/>
    </location>
</feature>
<organism evidence="7 8">
    <name type="scientific">Jannaschia faecimaris</name>
    <dbReference type="NCBI Taxonomy" id="1244108"/>
    <lineage>
        <taxon>Bacteria</taxon>
        <taxon>Pseudomonadati</taxon>
        <taxon>Pseudomonadota</taxon>
        <taxon>Alphaproteobacteria</taxon>
        <taxon>Rhodobacterales</taxon>
        <taxon>Roseobacteraceae</taxon>
        <taxon>Jannaschia</taxon>
    </lineage>
</organism>
<proteinExistence type="predicted"/>
<dbReference type="NCBIfam" id="NF037997">
    <property type="entry name" value="Na_Pi_symport"/>
    <property type="match status" value="1"/>
</dbReference>
<feature type="transmembrane region" description="Helical" evidence="6">
    <location>
        <begin position="101"/>
        <end position="126"/>
    </location>
</feature>
<evidence type="ECO:0000313" key="8">
    <source>
        <dbReference type="Proteomes" id="UP000198914"/>
    </source>
</evidence>
<evidence type="ECO:0000256" key="4">
    <source>
        <dbReference type="ARBA" id="ARBA00022989"/>
    </source>
</evidence>
<dbReference type="STRING" id="1244108.SAMN05444004_11538"/>
<dbReference type="PANTHER" id="PTHR10010">
    <property type="entry name" value="SOLUTE CARRIER FAMILY 34 SODIUM PHOSPHATE , MEMBER 2-RELATED"/>
    <property type="match status" value="1"/>
</dbReference>
<evidence type="ECO:0000313" key="7">
    <source>
        <dbReference type="EMBL" id="SDZ45669.1"/>
    </source>
</evidence>
<dbReference type="Proteomes" id="UP000198914">
    <property type="component" value="Unassembled WGS sequence"/>
</dbReference>